<dbReference type="InterPro" id="IPR040285">
    <property type="entry name" value="ProX/PRXD1"/>
</dbReference>
<dbReference type="InterPro" id="IPR036754">
    <property type="entry name" value="YbaK/aa-tRNA-synt-asso_dom_sf"/>
</dbReference>
<name>A0ABT5HL01_9CAUL</name>
<evidence type="ECO:0000256" key="1">
    <source>
        <dbReference type="ARBA" id="ARBA00010201"/>
    </source>
</evidence>
<dbReference type="PANTHER" id="PTHR31423:SF3">
    <property type="entry name" value="PROLYL-TRNA SYNTHETASE ASSOCIATED DOMAIN-CONTAINING PROTEIN 1-RELATED"/>
    <property type="match status" value="1"/>
</dbReference>
<dbReference type="PANTHER" id="PTHR31423">
    <property type="entry name" value="YBAK DOMAIN-CONTAINING PROTEIN"/>
    <property type="match status" value="1"/>
</dbReference>
<dbReference type="SUPFAM" id="SSF55826">
    <property type="entry name" value="YbaK/ProRS associated domain"/>
    <property type="match status" value="1"/>
</dbReference>
<reference evidence="3 4" key="1">
    <citation type="submission" date="2023-01" db="EMBL/GenBank/DDBJ databases">
        <title>Novel species of the genus Asticcacaulis isolated from rivers.</title>
        <authorList>
            <person name="Lu H."/>
        </authorList>
    </citation>
    <scope>NUCLEOTIDE SEQUENCE [LARGE SCALE GENOMIC DNA]</scope>
    <source>
        <strain evidence="3 4">LKC15W</strain>
    </source>
</reference>
<organism evidence="3 4">
    <name type="scientific">Asticcacaulis machinosus</name>
    <dbReference type="NCBI Taxonomy" id="2984211"/>
    <lineage>
        <taxon>Bacteria</taxon>
        <taxon>Pseudomonadati</taxon>
        <taxon>Pseudomonadota</taxon>
        <taxon>Alphaproteobacteria</taxon>
        <taxon>Caulobacterales</taxon>
        <taxon>Caulobacteraceae</taxon>
        <taxon>Asticcacaulis</taxon>
    </lineage>
</organism>
<comment type="caution">
    <text evidence="3">The sequence shown here is derived from an EMBL/GenBank/DDBJ whole genome shotgun (WGS) entry which is preliminary data.</text>
</comment>
<dbReference type="Pfam" id="PF04073">
    <property type="entry name" value="tRNA_edit"/>
    <property type="match status" value="1"/>
</dbReference>
<keyword evidence="4" id="KW-1185">Reference proteome</keyword>
<dbReference type="RefSeq" id="WP_272745133.1">
    <property type="nucleotide sequence ID" value="NZ_JAQQKV010000002.1"/>
</dbReference>
<protein>
    <submittedName>
        <fullName evidence="3">Prolyl-tRNA synthetase associated domain-containing protein</fullName>
    </submittedName>
</protein>
<dbReference type="InterPro" id="IPR007214">
    <property type="entry name" value="YbaK/aa-tRNA-synth-assoc-dom"/>
</dbReference>
<comment type="similarity">
    <text evidence="1">Belongs to the PRORSD1 family.</text>
</comment>
<evidence type="ECO:0000259" key="2">
    <source>
        <dbReference type="Pfam" id="PF04073"/>
    </source>
</evidence>
<accession>A0ABT5HL01</accession>
<dbReference type="Proteomes" id="UP001218579">
    <property type="component" value="Unassembled WGS sequence"/>
</dbReference>
<dbReference type="EMBL" id="JAQQKV010000002">
    <property type="protein sequence ID" value="MDC7676810.1"/>
    <property type="molecule type" value="Genomic_DNA"/>
</dbReference>
<sequence length="171" mass="19029">MPHTKDSLLKTLDDLGLDTETLEHEAVFKVGEGDDIKAGLRGAHTKNLFLKDDKGKLWLISAEQSTTINLKALPKYIGSGRLSFGSEDRLYDALGVRPGSVTALGLINDPDHRVQFILDKHLADAEFVNFHPLVNTATTTLSQPDFRTFITHLKRDLTVFDFDQVEARPIS</sequence>
<feature type="domain" description="YbaK/aminoacyl-tRNA synthetase-associated" evidence="2">
    <location>
        <begin position="42"/>
        <end position="149"/>
    </location>
</feature>
<dbReference type="CDD" id="cd04335">
    <property type="entry name" value="PrdX_deacylase"/>
    <property type="match status" value="1"/>
</dbReference>
<proteinExistence type="inferred from homology"/>
<dbReference type="Gene3D" id="3.90.960.10">
    <property type="entry name" value="YbaK/aminoacyl-tRNA synthetase-associated domain"/>
    <property type="match status" value="1"/>
</dbReference>
<evidence type="ECO:0000313" key="4">
    <source>
        <dbReference type="Proteomes" id="UP001218579"/>
    </source>
</evidence>
<evidence type="ECO:0000313" key="3">
    <source>
        <dbReference type="EMBL" id="MDC7676810.1"/>
    </source>
</evidence>
<gene>
    <name evidence="3" type="ORF">PQU98_11755</name>
</gene>